<dbReference type="GO" id="GO:0016740">
    <property type="term" value="F:transferase activity"/>
    <property type="evidence" value="ECO:0007669"/>
    <property type="project" value="UniProtKB-KW"/>
</dbReference>
<dbReference type="OrthoDB" id="199095at2"/>
<evidence type="ECO:0000313" key="3">
    <source>
        <dbReference type="EMBL" id="RIH63242.1"/>
    </source>
</evidence>
<protein>
    <submittedName>
        <fullName evidence="3">Glycosyltransferase</fullName>
    </submittedName>
</protein>
<comment type="caution">
    <text evidence="3">The sequence shown here is derived from an EMBL/GenBank/DDBJ whole genome shotgun (WGS) entry which is preliminary data.</text>
</comment>
<proteinExistence type="inferred from homology"/>
<dbReference type="Proteomes" id="UP000266441">
    <property type="component" value="Unassembled WGS sequence"/>
</dbReference>
<reference evidence="3 4" key="1">
    <citation type="journal article" date="2015" name="Int. J. Syst. Evol. Microbiol.">
        <title>Mariniphaga sediminis sp. nov., isolated from coastal sediment.</title>
        <authorList>
            <person name="Wang F.Q."/>
            <person name="Shen Q.Y."/>
            <person name="Chen G.J."/>
            <person name="Du Z.J."/>
        </authorList>
    </citation>
    <scope>NUCLEOTIDE SEQUENCE [LARGE SCALE GENOMIC DNA]</scope>
    <source>
        <strain evidence="3 4">SY21</strain>
    </source>
</reference>
<dbReference type="AlphaFoldDB" id="A0A399CXP2"/>
<accession>A0A399CXP2</accession>
<dbReference type="Pfam" id="PF00535">
    <property type="entry name" value="Glycos_transf_2"/>
    <property type="match status" value="1"/>
</dbReference>
<keyword evidence="4" id="KW-1185">Reference proteome</keyword>
<organism evidence="3 4">
    <name type="scientific">Mariniphaga sediminis</name>
    <dbReference type="NCBI Taxonomy" id="1628158"/>
    <lineage>
        <taxon>Bacteria</taxon>
        <taxon>Pseudomonadati</taxon>
        <taxon>Bacteroidota</taxon>
        <taxon>Bacteroidia</taxon>
        <taxon>Marinilabiliales</taxon>
        <taxon>Prolixibacteraceae</taxon>
        <taxon>Mariniphaga</taxon>
    </lineage>
</organism>
<dbReference type="InterPro" id="IPR001173">
    <property type="entry name" value="Glyco_trans_2-like"/>
</dbReference>
<dbReference type="EMBL" id="QWET01000023">
    <property type="protein sequence ID" value="RIH63242.1"/>
    <property type="molecule type" value="Genomic_DNA"/>
</dbReference>
<dbReference type="PANTHER" id="PTHR43630:SF2">
    <property type="entry name" value="GLYCOSYLTRANSFERASE"/>
    <property type="match status" value="1"/>
</dbReference>
<gene>
    <name evidence="3" type="ORF">D1164_20535</name>
</gene>
<dbReference type="RefSeq" id="WP_119351784.1">
    <property type="nucleotide sequence ID" value="NZ_QWET01000023.1"/>
</dbReference>
<dbReference type="Gene3D" id="3.90.550.10">
    <property type="entry name" value="Spore Coat Polysaccharide Biosynthesis Protein SpsA, Chain A"/>
    <property type="match status" value="1"/>
</dbReference>
<evidence type="ECO:0000259" key="2">
    <source>
        <dbReference type="Pfam" id="PF00535"/>
    </source>
</evidence>
<dbReference type="InterPro" id="IPR029044">
    <property type="entry name" value="Nucleotide-diphossugar_trans"/>
</dbReference>
<name>A0A399CXP2_9BACT</name>
<dbReference type="SUPFAM" id="SSF53448">
    <property type="entry name" value="Nucleotide-diphospho-sugar transferases"/>
    <property type="match status" value="1"/>
</dbReference>
<evidence type="ECO:0000256" key="1">
    <source>
        <dbReference type="ARBA" id="ARBA00038494"/>
    </source>
</evidence>
<dbReference type="PANTHER" id="PTHR43630">
    <property type="entry name" value="POLY-BETA-1,6-N-ACETYL-D-GLUCOSAMINE SYNTHASE"/>
    <property type="match status" value="1"/>
</dbReference>
<evidence type="ECO:0000313" key="4">
    <source>
        <dbReference type="Proteomes" id="UP000266441"/>
    </source>
</evidence>
<feature type="domain" description="Glycosyltransferase 2-like" evidence="2">
    <location>
        <begin position="6"/>
        <end position="141"/>
    </location>
</feature>
<keyword evidence="3" id="KW-0808">Transferase</keyword>
<comment type="similarity">
    <text evidence="1">Belongs to the glycosyltransferase 2 family. WaaE/KdtX subfamily.</text>
</comment>
<sequence length="269" mass="31892">MNVTISACLIVYNEEKVIERCLKSIHNIVDEIIIVHDGECFDNTISIAKKYTEKIFIRKHQGMCEAHKKFAYSMTKSDWILSIDADEYLSHEIQKNIKILVKDESIDAYAFIWPYTDGKKQFSLKFPYRLCLARKSKMYQWNFPHQPMKTYGKVAYLPYIIEHWPLYDNYSLKTFKTKQKNWIKKHTKYILEDIANIDGFNVDSKEEIIRIQNFYRNRPLFKIIPIFIKILLLQIYGGQYRSGLNGLKVAFIAASYEANLLLSVYRHMK</sequence>